<dbReference type="PANTHER" id="PTHR42698:SF2">
    <property type="entry name" value="GTPASE ERA-LIKE, CHLOROPLASTIC"/>
    <property type="match status" value="1"/>
</dbReference>
<evidence type="ECO:0000256" key="2">
    <source>
        <dbReference type="ARBA" id="ARBA00022741"/>
    </source>
</evidence>
<dbReference type="InterPro" id="IPR006073">
    <property type="entry name" value="GTP-bd"/>
</dbReference>
<evidence type="ECO:0000259" key="5">
    <source>
        <dbReference type="Pfam" id="PF01926"/>
    </source>
</evidence>
<dbReference type="InterPro" id="IPR015946">
    <property type="entry name" value="KH_dom-like_a/b"/>
</dbReference>
<dbReference type="GO" id="GO:0005525">
    <property type="term" value="F:GTP binding"/>
    <property type="evidence" value="ECO:0007669"/>
    <property type="project" value="UniProtKB-KW"/>
</dbReference>
<feature type="region of interest" description="Disordered" evidence="4">
    <location>
        <begin position="382"/>
        <end position="402"/>
    </location>
</feature>
<name>A0AAW2YTL3_9EUKA</name>
<keyword evidence="2" id="KW-0547">Nucleotide-binding</keyword>
<feature type="region of interest" description="Disordered" evidence="4">
    <location>
        <begin position="38"/>
        <end position="71"/>
    </location>
</feature>
<keyword evidence="3" id="KW-0342">GTP-binding</keyword>
<dbReference type="HAMAP" id="MF_00367">
    <property type="entry name" value="GTPase_Era"/>
    <property type="match status" value="1"/>
</dbReference>
<protein>
    <submittedName>
        <fullName evidence="6">GTPase Era</fullName>
    </submittedName>
</protein>
<gene>
    <name evidence="6" type="ORF">AKO1_011106</name>
</gene>
<comment type="caution">
    <text evidence="6">The sequence shown here is derived from an EMBL/GenBank/DDBJ whole genome shotgun (WGS) entry which is preliminary data.</text>
</comment>
<dbReference type="Gene3D" id="3.40.50.300">
    <property type="entry name" value="P-loop containing nucleotide triphosphate hydrolases"/>
    <property type="match status" value="1"/>
</dbReference>
<dbReference type="InterPro" id="IPR005662">
    <property type="entry name" value="GTPase_Era-like"/>
</dbReference>
<dbReference type="Proteomes" id="UP001431209">
    <property type="component" value="Unassembled WGS sequence"/>
</dbReference>
<evidence type="ECO:0000256" key="4">
    <source>
        <dbReference type="SAM" id="MobiDB-lite"/>
    </source>
</evidence>
<evidence type="ECO:0000256" key="1">
    <source>
        <dbReference type="ARBA" id="ARBA00007921"/>
    </source>
</evidence>
<dbReference type="InterPro" id="IPR009019">
    <property type="entry name" value="KH_sf_prok-type"/>
</dbReference>
<dbReference type="GO" id="GO:0019843">
    <property type="term" value="F:rRNA binding"/>
    <property type="evidence" value="ECO:0007669"/>
    <property type="project" value="TreeGrafter"/>
</dbReference>
<proteinExistence type="inferred from homology"/>
<keyword evidence="7" id="KW-1185">Reference proteome</keyword>
<dbReference type="AlphaFoldDB" id="A0AAW2YTL3"/>
<evidence type="ECO:0000313" key="6">
    <source>
        <dbReference type="EMBL" id="KAL0480429.1"/>
    </source>
</evidence>
<comment type="similarity">
    <text evidence="1">Belongs to the TRAFAC class TrmE-Era-EngA-EngB-Septin-like GTPase superfamily. Era GTPase family.</text>
</comment>
<dbReference type="Gene3D" id="3.30.300.20">
    <property type="match status" value="1"/>
</dbReference>
<dbReference type="NCBIfam" id="TIGR00231">
    <property type="entry name" value="small_GTP"/>
    <property type="match status" value="1"/>
</dbReference>
<organism evidence="6 7">
    <name type="scientific">Acrasis kona</name>
    <dbReference type="NCBI Taxonomy" id="1008807"/>
    <lineage>
        <taxon>Eukaryota</taxon>
        <taxon>Discoba</taxon>
        <taxon>Heterolobosea</taxon>
        <taxon>Tetramitia</taxon>
        <taxon>Eutetramitia</taxon>
        <taxon>Acrasidae</taxon>
        <taxon>Acrasis</taxon>
    </lineage>
</organism>
<sequence>MLRENGFVSNDADQAKDIIENNSFRALLSDSEQSTLQNLKRNPLNKPQHLLEEQPVESESEEQDVQKSHEVRPENKRLLKVAFFGNPNAGKSTLINRLLKQKASAVSMKPQTTRERLLGLLIDEDVQLALYDTPGVLDKRALRDIYRKHKDNQQLSQLLNEAMEPAVEADMILIIVDAKRPTYELDHLLEKLSNGMQGATKKPELVCVLNKIDMLQDKDAVDQVRTEIITNTQDKIFTDVIAVSAKIGTNIETLLSYMKMKSIKSEWMMDPPGKKTSMVPHVSARDRVKEVVREKIYRRLNREIPYQTSVEVNKFDLYRRGEEWILNISVNVHVQRFSHKLILLGAIKDIHTHSISNLKSMYAGVQPYLSLEVICEEEKTNTIPHHESRRQELERRKKQNKK</sequence>
<dbReference type="InterPro" id="IPR030388">
    <property type="entry name" value="G_ERA_dom"/>
</dbReference>
<dbReference type="GO" id="GO:0000028">
    <property type="term" value="P:ribosomal small subunit assembly"/>
    <property type="evidence" value="ECO:0007669"/>
    <property type="project" value="TreeGrafter"/>
</dbReference>
<feature type="compositionally biased region" description="Acidic residues" evidence="4">
    <location>
        <begin position="54"/>
        <end position="63"/>
    </location>
</feature>
<feature type="domain" description="G" evidence="5">
    <location>
        <begin position="80"/>
        <end position="211"/>
    </location>
</feature>
<dbReference type="PANTHER" id="PTHR42698">
    <property type="entry name" value="GTPASE ERA"/>
    <property type="match status" value="1"/>
</dbReference>
<dbReference type="CDD" id="cd04163">
    <property type="entry name" value="Era"/>
    <property type="match status" value="1"/>
</dbReference>
<dbReference type="SUPFAM" id="SSF54814">
    <property type="entry name" value="Prokaryotic type KH domain (KH-domain type II)"/>
    <property type="match status" value="1"/>
</dbReference>
<feature type="compositionally biased region" description="Basic and acidic residues" evidence="4">
    <location>
        <begin position="382"/>
        <end position="395"/>
    </location>
</feature>
<dbReference type="InterPro" id="IPR005225">
    <property type="entry name" value="Small_GTP-bd"/>
</dbReference>
<accession>A0AAW2YTL3</accession>
<dbReference type="EMBL" id="JAOPGA020000657">
    <property type="protein sequence ID" value="KAL0480429.1"/>
    <property type="molecule type" value="Genomic_DNA"/>
</dbReference>
<dbReference type="NCBIfam" id="TIGR00436">
    <property type="entry name" value="era"/>
    <property type="match status" value="1"/>
</dbReference>
<dbReference type="Pfam" id="PF01926">
    <property type="entry name" value="MMR_HSR1"/>
    <property type="match status" value="1"/>
</dbReference>
<evidence type="ECO:0000313" key="7">
    <source>
        <dbReference type="Proteomes" id="UP001431209"/>
    </source>
</evidence>
<reference evidence="6 7" key="1">
    <citation type="submission" date="2024-03" db="EMBL/GenBank/DDBJ databases">
        <title>The Acrasis kona genome and developmental transcriptomes reveal deep origins of eukaryotic multicellular pathways.</title>
        <authorList>
            <person name="Sheikh S."/>
            <person name="Fu C.-J."/>
            <person name="Brown M.W."/>
            <person name="Baldauf S.L."/>
        </authorList>
    </citation>
    <scope>NUCLEOTIDE SEQUENCE [LARGE SCALE GENOMIC DNA]</scope>
    <source>
        <strain evidence="6 7">ATCC MYA-3509</strain>
    </source>
</reference>
<dbReference type="InterPro" id="IPR027417">
    <property type="entry name" value="P-loop_NTPase"/>
</dbReference>
<dbReference type="SUPFAM" id="SSF52540">
    <property type="entry name" value="P-loop containing nucleoside triphosphate hydrolases"/>
    <property type="match status" value="1"/>
</dbReference>
<dbReference type="GO" id="GO:0043024">
    <property type="term" value="F:ribosomal small subunit binding"/>
    <property type="evidence" value="ECO:0007669"/>
    <property type="project" value="TreeGrafter"/>
</dbReference>
<evidence type="ECO:0000256" key="3">
    <source>
        <dbReference type="ARBA" id="ARBA00023134"/>
    </source>
</evidence>